<name>A0ABD1SJN6_9LAMI</name>
<sequence>MAFIVEDLEALGAADGGNTRYDVDLTESTHVTVSDDDVAALEEMLVGLRVVEAADDGPDGGYWGGDFLNHSGAALVRADRVGVIAGYVVWYLGGARRPSLELLGLPHITKGPNID</sequence>
<protein>
    <submittedName>
        <fullName evidence="1">Uncharacterized protein</fullName>
    </submittedName>
</protein>
<reference evidence="2" key="1">
    <citation type="submission" date="2024-07" db="EMBL/GenBank/DDBJ databases">
        <title>Two chromosome-level genome assemblies of Korean endemic species Abeliophyllum distichum and Forsythia ovata (Oleaceae).</title>
        <authorList>
            <person name="Jang H."/>
        </authorList>
    </citation>
    <scope>NUCLEOTIDE SEQUENCE [LARGE SCALE GENOMIC DNA]</scope>
</reference>
<gene>
    <name evidence="1" type="ORF">Fot_34277</name>
</gene>
<proteinExistence type="predicted"/>
<keyword evidence="2" id="KW-1185">Reference proteome</keyword>
<evidence type="ECO:0000313" key="2">
    <source>
        <dbReference type="Proteomes" id="UP001604277"/>
    </source>
</evidence>
<comment type="caution">
    <text evidence="1">The sequence shown here is derived from an EMBL/GenBank/DDBJ whole genome shotgun (WGS) entry which is preliminary data.</text>
</comment>
<dbReference type="AlphaFoldDB" id="A0ABD1SJN6"/>
<organism evidence="1 2">
    <name type="scientific">Forsythia ovata</name>
    <dbReference type="NCBI Taxonomy" id="205694"/>
    <lineage>
        <taxon>Eukaryota</taxon>
        <taxon>Viridiplantae</taxon>
        <taxon>Streptophyta</taxon>
        <taxon>Embryophyta</taxon>
        <taxon>Tracheophyta</taxon>
        <taxon>Spermatophyta</taxon>
        <taxon>Magnoliopsida</taxon>
        <taxon>eudicotyledons</taxon>
        <taxon>Gunneridae</taxon>
        <taxon>Pentapetalae</taxon>
        <taxon>asterids</taxon>
        <taxon>lamiids</taxon>
        <taxon>Lamiales</taxon>
        <taxon>Oleaceae</taxon>
        <taxon>Forsythieae</taxon>
        <taxon>Forsythia</taxon>
    </lineage>
</organism>
<dbReference type="EMBL" id="JBFOLJ010000010">
    <property type="protein sequence ID" value="KAL2500429.1"/>
    <property type="molecule type" value="Genomic_DNA"/>
</dbReference>
<dbReference type="Proteomes" id="UP001604277">
    <property type="component" value="Unassembled WGS sequence"/>
</dbReference>
<evidence type="ECO:0000313" key="1">
    <source>
        <dbReference type="EMBL" id="KAL2500429.1"/>
    </source>
</evidence>
<accession>A0ABD1SJN6</accession>